<comment type="caution">
    <text evidence="4">The sequence shown here is derived from an EMBL/GenBank/DDBJ whole genome shotgun (WGS) entry which is preliminary data.</text>
</comment>
<dbReference type="OrthoDB" id="634585at2"/>
<evidence type="ECO:0000259" key="3">
    <source>
        <dbReference type="Pfam" id="PF13600"/>
    </source>
</evidence>
<organism evidence="4 5">
    <name type="scientific">Apibacter muscae</name>
    <dbReference type="NCBI Taxonomy" id="2509004"/>
    <lineage>
        <taxon>Bacteria</taxon>
        <taxon>Pseudomonadati</taxon>
        <taxon>Bacteroidota</taxon>
        <taxon>Flavobacteriia</taxon>
        <taxon>Flavobacteriales</taxon>
        <taxon>Weeksellaceae</taxon>
        <taxon>Apibacter</taxon>
    </lineage>
</organism>
<dbReference type="RefSeq" id="WP_146291379.1">
    <property type="nucleotide sequence ID" value="NZ_SELH01000011.1"/>
</dbReference>
<dbReference type="InterPro" id="IPR037291">
    <property type="entry name" value="DUF4139"/>
</dbReference>
<proteinExistence type="predicted"/>
<feature type="signal peptide" evidence="1">
    <location>
        <begin position="1"/>
        <end position="25"/>
    </location>
</feature>
<dbReference type="PANTHER" id="PTHR31005">
    <property type="entry name" value="DUF4139 DOMAIN-CONTAINING PROTEIN"/>
    <property type="match status" value="1"/>
</dbReference>
<accession>A0A563DKB4</accession>
<evidence type="ECO:0000259" key="2">
    <source>
        <dbReference type="Pfam" id="PF13598"/>
    </source>
</evidence>
<dbReference type="Pfam" id="PF13600">
    <property type="entry name" value="DUF4140"/>
    <property type="match status" value="1"/>
</dbReference>
<dbReference type="PANTHER" id="PTHR31005:SF8">
    <property type="entry name" value="DUF4139 DOMAIN-CONTAINING PROTEIN"/>
    <property type="match status" value="1"/>
</dbReference>
<dbReference type="EMBL" id="SELH01000011">
    <property type="protein sequence ID" value="TWP30688.1"/>
    <property type="molecule type" value="Genomic_DNA"/>
</dbReference>
<keyword evidence="1" id="KW-0732">Signal</keyword>
<reference evidence="4 5" key="1">
    <citation type="submission" date="2019-02" db="EMBL/GenBank/DDBJ databases">
        <title>Apibacter muscae sp. nov.: a novel member of the house fly microbiota.</title>
        <authorList>
            <person name="Park R."/>
        </authorList>
    </citation>
    <scope>NUCLEOTIDE SEQUENCE [LARGE SCALE GENOMIC DNA]</scope>
    <source>
        <strain evidence="4 5">AL1</strain>
    </source>
</reference>
<dbReference type="InterPro" id="IPR025554">
    <property type="entry name" value="DUF4140"/>
</dbReference>
<dbReference type="Proteomes" id="UP000319499">
    <property type="component" value="Unassembled WGS sequence"/>
</dbReference>
<dbReference type="Pfam" id="PF13598">
    <property type="entry name" value="DUF4139"/>
    <property type="match status" value="1"/>
</dbReference>
<dbReference type="AlphaFoldDB" id="A0A563DKB4"/>
<dbReference type="InterPro" id="IPR011935">
    <property type="entry name" value="CHP02231"/>
</dbReference>
<dbReference type="NCBIfam" id="TIGR02231">
    <property type="entry name" value="mucoidy inhibitor MuiA family protein"/>
    <property type="match status" value="1"/>
</dbReference>
<sequence length="542" mass="61147">MKICFLFIVLLGLTLGAQKPIVATAKVEAATVYFNSVEISQSVNINLPNGTSEIIVKNVSDYVNEETVLVGVPKQVSVLSVQYTTNYISEYDKNENSSQLKEVKDSILWVTNKYSQIKNEKESTQKTIELLDANQKIVGSNGINSGDLIKVVEYYQTKRTELSNSLFVLERKEKELSEKLTNLKNKLSYSQANEENISQGKLVLQLMNSGNLQNIPLQISYISGGASWQPFYDLRAESISQPIQFLYKAQVVQQTGVDWKNVKLTLSSGMPSQNNRVPELNPWFLYFQPVAKLYRSNALSISMPEYANEEQVFNKKGMALENRQKQAYEVSTVSSTINENQLNTSFDIPVLYNILSNGKQHSVVLNEIEIPASYKYFAVPKLDKDAYLLAQISNYSQYNLLKGEANIIFEGLYVGKTVIDPNQTQDTLSLGMGRDKRVTITREKIADKSGTRFLSSSKEQTFTYDIVIKNNKKNRINLTIEDQYPLSTDENIKIELMDKGGAKVDADLGKLTWDLVLAANEIRKIRISYKVKSPKNQSISNL</sequence>
<feature type="domain" description="DUF4139" evidence="2">
    <location>
        <begin position="217"/>
        <end position="535"/>
    </location>
</feature>
<evidence type="ECO:0000256" key="1">
    <source>
        <dbReference type="SAM" id="SignalP"/>
    </source>
</evidence>
<evidence type="ECO:0000313" key="5">
    <source>
        <dbReference type="Proteomes" id="UP000319499"/>
    </source>
</evidence>
<gene>
    <name evidence="4" type="ORF">ETU09_01415</name>
</gene>
<feature type="domain" description="DUF4140" evidence="3">
    <location>
        <begin position="30"/>
        <end position="131"/>
    </location>
</feature>
<feature type="chain" id="PRO_5022163400" evidence="1">
    <location>
        <begin position="26"/>
        <end position="542"/>
    </location>
</feature>
<keyword evidence="5" id="KW-1185">Reference proteome</keyword>
<protein>
    <submittedName>
        <fullName evidence="4">Mucoidy inhibitor MuiA family protein</fullName>
    </submittedName>
</protein>
<name>A0A563DKB4_9FLAO</name>
<evidence type="ECO:0000313" key="4">
    <source>
        <dbReference type="EMBL" id="TWP30688.1"/>
    </source>
</evidence>